<sequence>MRFLSTFALLCAAAVTHASWDISEYHQNNCKGEAQAAAGNDVAQGCTSMVDDIRGGVHSVRAPGNGWRITVYENGDCSGQHTSGTNKVCLTADQTYGSIDPADTLWRAYKITKA</sequence>
<reference evidence="2" key="1">
    <citation type="submission" date="2018-08" db="EMBL/GenBank/DDBJ databases">
        <title>Draft genome sequence of azole-resistant Aspergillus thermomutatus (Neosartorya pseudofischeri) strain HMR AF 39, isolated from a human nasal aspirate.</title>
        <authorList>
            <person name="Parent-Michaud M."/>
            <person name="Dufresne P.J."/>
            <person name="Fournier E."/>
            <person name="Martineau C."/>
            <person name="Moreira S."/>
            <person name="Perkins V."/>
            <person name="De Repentigny L."/>
            <person name="Dufresne S.F."/>
        </authorList>
    </citation>
    <scope>NUCLEOTIDE SEQUENCE [LARGE SCALE GENOMIC DNA]</scope>
    <source>
        <strain evidence="2">HMR AF 39</strain>
    </source>
</reference>
<evidence type="ECO:0000313" key="3">
    <source>
        <dbReference type="Proteomes" id="UP000215305"/>
    </source>
</evidence>
<evidence type="ECO:0000256" key="1">
    <source>
        <dbReference type="SAM" id="SignalP"/>
    </source>
</evidence>
<dbReference type="AlphaFoldDB" id="A0A397GH95"/>
<dbReference type="VEuPathDB" id="FungiDB:CDV56_105836"/>
<dbReference type="RefSeq" id="XP_026612116.1">
    <property type="nucleotide sequence ID" value="XM_026759455.1"/>
</dbReference>
<gene>
    <name evidence="2" type="ORF">CDV56_105836</name>
</gene>
<keyword evidence="3" id="KW-1185">Reference proteome</keyword>
<feature type="signal peptide" evidence="1">
    <location>
        <begin position="1"/>
        <end position="18"/>
    </location>
</feature>
<comment type="caution">
    <text evidence="2">The sequence shown here is derived from an EMBL/GenBank/DDBJ whole genome shotgun (WGS) entry which is preliminary data.</text>
</comment>
<organism evidence="2 3">
    <name type="scientific">Aspergillus thermomutatus</name>
    <name type="common">Neosartorya pseudofischeri</name>
    <dbReference type="NCBI Taxonomy" id="41047"/>
    <lineage>
        <taxon>Eukaryota</taxon>
        <taxon>Fungi</taxon>
        <taxon>Dikarya</taxon>
        <taxon>Ascomycota</taxon>
        <taxon>Pezizomycotina</taxon>
        <taxon>Eurotiomycetes</taxon>
        <taxon>Eurotiomycetidae</taxon>
        <taxon>Eurotiales</taxon>
        <taxon>Aspergillaceae</taxon>
        <taxon>Aspergillus</taxon>
        <taxon>Aspergillus subgen. Fumigati</taxon>
    </lineage>
</organism>
<dbReference type="Proteomes" id="UP000215305">
    <property type="component" value="Unassembled WGS sequence"/>
</dbReference>
<name>A0A397GH95_ASPTH</name>
<keyword evidence="1" id="KW-0732">Signal</keyword>
<feature type="chain" id="PRO_5017271517" evidence="1">
    <location>
        <begin position="19"/>
        <end position="114"/>
    </location>
</feature>
<accession>A0A397GH95</accession>
<dbReference type="EMBL" id="NKHU02000190">
    <property type="protein sequence ID" value="RHZ48796.1"/>
    <property type="molecule type" value="Genomic_DNA"/>
</dbReference>
<proteinExistence type="predicted"/>
<dbReference type="GeneID" id="38127810"/>
<protein>
    <submittedName>
        <fullName evidence="2">Uncharacterized protein</fullName>
    </submittedName>
</protein>
<evidence type="ECO:0000313" key="2">
    <source>
        <dbReference type="EMBL" id="RHZ48796.1"/>
    </source>
</evidence>